<comment type="caution">
    <text evidence="1">The sequence shown here is derived from an EMBL/GenBank/DDBJ whole genome shotgun (WGS) entry which is preliminary data.</text>
</comment>
<evidence type="ECO:0000313" key="1">
    <source>
        <dbReference type="EMBL" id="KPV52860.1"/>
    </source>
</evidence>
<dbReference type="Proteomes" id="UP000050509">
    <property type="component" value="Unassembled WGS sequence"/>
</dbReference>
<organism evidence="1 2">
    <name type="scientific">Kouleothrix aurantiaca</name>
    <dbReference type="NCBI Taxonomy" id="186479"/>
    <lineage>
        <taxon>Bacteria</taxon>
        <taxon>Bacillati</taxon>
        <taxon>Chloroflexota</taxon>
        <taxon>Chloroflexia</taxon>
        <taxon>Chloroflexales</taxon>
        <taxon>Roseiflexineae</taxon>
        <taxon>Roseiflexaceae</taxon>
        <taxon>Kouleothrix</taxon>
    </lineage>
</organism>
<evidence type="ECO:0000313" key="2">
    <source>
        <dbReference type="Proteomes" id="UP000050509"/>
    </source>
</evidence>
<feature type="non-terminal residue" evidence="1">
    <location>
        <position position="85"/>
    </location>
</feature>
<gene>
    <name evidence="1" type="ORF">SE17_12970</name>
</gene>
<protein>
    <submittedName>
        <fullName evidence="1">Uncharacterized protein</fullName>
    </submittedName>
</protein>
<name>A0A0P9DHL8_9CHLR</name>
<proteinExistence type="predicted"/>
<dbReference type="AlphaFoldDB" id="A0A0P9DHL8"/>
<dbReference type="EMBL" id="LJCR01000409">
    <property type="protein sequence ID" value="KPV52860.1"/>
    <property type="molecule type" value="Genomic_DNA"/>
</dbReference>
<reference evidence="1 2" key="1">
    <citation type="submission" date="2015-09" db="EMBL/GenBank/DDBJ databases">
        <title>Draft genome sequence of Kouleothrix aurantiaca JCM 19913.</title>
        <authorList>
            <person name="Hemp J."/>
        </authorList>
    </citation>
    <scope>NUCLEOTIDE SEQUENCE [LARGE SCALE GENOMIC DNA]</scope>
    <source>
        <strain evidence="1 2">COM-B</strain>
    </source>
</reference>
<keyword evidence="2" id="KW-1185">Reference proteome</keyword>
<sequence length="85" mass="9639">MKLTRAVTHIRFSDANTGKLAQLDALAAEYMRLCQQYTTAFCATVEPNKYADAWLDSLLSARWQRVVIQHAAGVAQSWRPNRDRA</sequence>
<accession>A0A0P9DHL8</accession>